<protein>
    <submittedName>
        <fullName evidence="2">Uncharacterized protein</fullName>
    </submittedName>
</protein>
<sequence>MGEDVVGEKLRSLLARVRELAGETESRVEALFKEGRSSEAVKVLAEGLEKIAKEITETVKSLEASAGAQGGKGLGKEVDELRRRIEAELDELKRSIDRIASTYGGRTASKAVELGNVFSKTMKEALKLTARAAEDAWKNLEEGFREVTRVVYESVVVSARLPSNDIEVIDRLVQAGIFKSRSEAVAFFTRKGIEASSEWIKKALERAERIKELKSSLRSEVEEYLKSGGS</sequence>
<dbReference type="AlphaFoldDB" id="A0A7J3Y0S2"/>
<dbReference type="CDD" id="cd22231">
    <property type="entry name" value="RHH_NikR_HicB-like"/>
    <property type="match status" value="1"/>
</dbReference>
<name>A0A7J3Y0S2_9CREN</name>
<gene>
    <name evidence="2" type="ORF">ENM60_06570</name>
</gene>
<dbReference type="Gene3D" id="1.20.120.20">
    <property type="entry name" value="Apolipoprotein"/>
    <property type="match status" value="1"/>
</dbReference>
<reference evidence="2" key="1">
    <citation type="journal article" date="2020" name="mSystems">
        <title>Genome- and Community-Level Interaction Insights into Carbon Utilization and Element Cycling Functions of Hydrothermarchaeota in Hydrothermal Sediment.</title>
        <authorList>
            <person name="Zhou Z."/>
            <person name="Liu Y."/>
            <person name="Xu W."/>
            <person name="Pan J."/>
            <person name="Luo Z.H."/>
            <person name="Li M."/>
        </authorList>
    </citation>
    <scope>NUCLEOTIDE SEQUENCE [LARGE SCALE GENOMIC DNA]</scope>
    <source>
        <strain evidence="2">SpSt-110</strain>
    </source>
</reference>
<feature type="coiled-coil region" evidence="1">
    <location>
        <begin position="200"/>
        <end position="227"/>
    </location>
</feature>
<evidence type="ECO:0000256" key="1">
    <source>
        <dbReference type="SAM" id="Coils"/>
    </source>
</evidence>
<organism evidence="2">
    <name type="scientific">Thermogladius calderae</name>
    <dbReference type="NCBI Taxonomy" id="1200300"/>
    <lineage>
        <taxon>Archaea</taxon>
        <taxon>Thermoproteota</taxon>
        <taxon>Thermoprotei</taxon>
        <taxon>Desulfurococcales</taxon>
        <taxon>Desulfurococcaceae</taxon>
        <taxon>Thermogladius</taxon>
    </lineage>
</organism>
<dbReference type="EMBL" id="DRYK01000085">
    <property type="protein sequence ID" value="HHP68423.1"/>
    <property type="molecule type" value="Genomic_DNA"/>
</dbReference>
<feature type="coiled-coil region" evidence="1">
    <location>
        <begin position="45"/>
        <end position="102"/>
    </location>
</feature>
<keyword evidence="1" id="KW-0175">Coiled coil</keyword>
<proteinExistence type="predicted"/>
<comment type="caution">
    <text evidence="2">The sequence shown here is derived from an EMBL/GenBank/DDBJ whole genome shotgun (WGS) entry which is preliminary data.</text>
</comment>
<accession>A0A7J3Y0S2</accession>
<evidence type="ECO:0000313" key="2">
    <source>
        <dbReference type="EMBL" id="HHP68423.1"/>
    </source>
</evidence>